<comment type="caution">
    <text evidence="1">The sequence shown here is derived from an EMBL/GenBank/DDBJ whole genome shotgun (WGS) entry which is preliminary data.</text>
</comment>
<evidence type="ECO:0000313" key="1">
    <source>
        <dbReference type="EMBL" id="MCI41853.1"/>
    </source>
</evidence>
<name>A0A392RZ09_9FABA</name>
<sequence length="52" mass="5338">VILPRLGATLVTPTWFNTALSRPGATLSCPGVALIPTCHVSHAQAPLCSAQV</sequence>
<protein>
    <submittedName>
        <fullName evidence="1">Uncharacterized protein</fullName>
    </submittedName>
</protein>
<dbReference type="EMBL" id="LXQA010297110">
    <property type="protein sequence ID" value="MCI41853.1"/>
    <property type="molecule type" value="Genomic_DNA"/>
</dbReference>
<accession>A0A392RZ09</accession>
<organism evidence="1 2">
    <name type="scientific">Trifolium medium</name>
    <dbReference type="NCBI Taxonomy" id="97028"/>
    <lineage>
        <taxon>Eukaryota</taxon>
        <taxon>Viridiplantae</taxon>
        <taxon>Streptophyta</taxon>
        <taxon>Embryophyta</taxon>
        <taxon>Tracheophyta</taxon>
        <taxon>Spermatophyta</taxon>
        <taxon>Magnoliopsida</taxon>
        <taxon>eudicotyledons</taxon>
        <taxon>Gunneridae</taxon>
        <taxon>Pentapetalae</taxon>
        <taxon>rosids</taxon>
        <taxon>fabids</taxon>
        <taxon>Fabales</taxon>
        <taxon>Fabaceae</taxon>
        <taxon>Papilionoideae</taxon>
        <taxon>50 kb inversion clade</taxon>
        <taxon>NPAAA clade</taxon>
        <taxon>Hologalegina</taxon>
        <taxon>IRL clade</taxon>
        <taxon>Trifolieae</taxon>
        <taxon>Trifolium</taxon>
    </lineage>
</organism>
<evidence type="ECO:0000313" key="2">
    <source>
        <dbReference type="Proteomes" id="UP000265520"/>
    </source>
</evidence>
<keyword evidence="2" id="KW-1185">Reference proteome</keyword>
<dbReference type="Proteomes" id="UP000265520">
    <property type="component" value="Unassembled WGS sequence"/>
</dbReference>
<proteinExistence type="predicted"/>
<feature type="non-terminal residue" evidence="1">
    <location>
        <position position="1"/>
    </location>
</feature>
<reference evidence="1 2" key="1">
    <citation type="journal article" date="2018" name="Front. Plant Sci.">
        <title>Red Clover (Trifolium pratense) and Zigzag Clover (T. medium) - A Picture of Genomic Similarities and Differences.</title>
        <authorList>
            <person name="Dluhosova J."/>
            <person name="Istvanek J."/>
            <person name="Nedelnik J."/>
            <person name="Repkova J."/>
        </authorList>
    </citation>
    <scope>NUCLEOTIDE SEQUENCE [LARGE SCALE GENOMIC DNA]</scope>
    <source>
        <strain evidence="2">cv. 10/8</strain>
        <tissue evidence="1">Leaf</tissue>
    </source>
</reference>
<dbReference type="AlphaFoldDB" id="A0A392RZ09"/>